<dbReference type="Proteomes" id="UP001189143">
    <property type="component" value="Unassembled WGS sequence"/>
</dbReference>
<name>A0AAD1YH74_9CLOT</name>
<accession>A0AAD1YH74</accession>
<dbReference type="EMBL" id="CAMTCP010000251">
    <property type="protein sequence ID" value="CAI3648899.1"/>
    <property type="molecule type" value="Genomic_DNA"/>
</dbReference>
<comment type="caution">
    <text evidence="1">The sequence shown here is derived from an EMBL/GenBank/DDBJ whole genome shotgun (WGS) entry which is preliminary data.</text>
</comment>
<reference evidence="1" key="1">
    <citation type="submission" date="2022-10" db="EMBL/GenBank/DDBJ databases">
        <authorList>
            <person name="Aires J."/>
            <person name="Mesa V."/>
        </authorList>
    </citation>
    <scope>NUCLEOTIDE SEQUENCE</scope>
    <source>
        <strain evidence="1">Clostridium neonatale JD116</strain>
    </source>
</reference>
<evidence type="ECO:0000313" key="2">
    <source>
        <dbReference type="Proteomes" id="UP001189143"/>
    </source>
</evidence>
<sequence length="46" mass="5748">MLYFKDELSLFKLKICYYITVECIIRKYSVIFIKERWGYNEEEKNS</sequence>
<proteinExistence type="predicted"/>
<organism evidence="1 2">
    <name type="scientific">Clostridium neonatale</name>
    <dbReference type="NCBI Taxonomy" id="137838"/>
    <lineage>
        <taxon>Bacteria</taxon>
        <taxon>Bacillati</taxon>
        <taxon>Bacillota</taxon>
        <taxon>Clostridia</taxon>
        <taxon>Eubacteriales</taxon>
        <taxon>Clostridiaceae</taxon>
        <taxon>Clostridium</taxon>
    </lineage>
</organism>
<dbReference type="AlphaFoldDB" id="A0AAD1YH74"/>
<protein>
    <submittedName>
        <fullName evidence="1">Uncharacterized protein</fullName>
    </submittedName>
</protein>
<evidence type="ECO:0000313" key="1">
    <source>
        <dbReference type="EMBL" id="CAI3648899.1"/>
    </source>
</evidence>
<gene>
    <name evidence="1" type="ORF">CNEO2_520002</name>
</gene>